<dbReference type="InterPro" id="IPR012719">
    <property type="entry name" value="Chap_CCT_gamma"/>
</dbReference>
<evidence type="ECO:0000256" key="2">
    <source>
        <dbReference type="ARBA" id="ARBA00008020"/>
    </source>
</evidence>
<dbReference type="SUPFAM" id="SSF52029">
    <property type="entry name" value="GroEL apical domain-like"/>
    <property type="match status" value="1"/>
</dbReference>
<dbReference type="InterPro" id="IPR027413">
    <property type="entry name" value="GROEL-like_equatorial_sf"/>
</dbReference>
<sequence>MSMGGPVIVLNRNSRGEKSKSVQLANIEAGKTVADVVRTCLGPRAMLKMLMDPMGGIVMTNDGNAILREITVEHPAAKSMIEIARTQDEEVGDGTTSVIILGKYTLLVNVFKVVKCSLSLLPALKDKFIQRKLFLHLEKAWMTCSLLYAITSGIHVTLSNCCKSIPVDTNNKEEMFKVIKSCVGTKFINQWADLACQIALDAVKTVTIESDGRKEIDIKRYAKIEKIPGGSTEDSVVMDGVMFNKDVVHPRMSRKIENPRILLLDCNLEYKKGESQTSIEISNEKDFTRALEIEENYIKEICDNIIKYKPDVVITEKGVSDLAQHFLAKAGISVLRRLRKTDNFRIARATGATIVSRPEEIKEDDIGTQAGLFEVKTIGDEYFTFITKCKNPKACTILLRGASKDVLNEVERNLQDAMNVARNVMLDQRLVPGGGAIEMALGQVLTEKARSAVSGVQQMAYLSMAQALEVIPRTLAKNCGANVLRLITELRARHAIDPAKYWTLGVDGTTGKLADMKELNVWDPLVVKSQTFKTSIETAILLLRIDDVVSGVKKQGGDTPTNAAPAAE</sequence>
<dbReference type="CDD" id="cd03337">
    <property type="entry name" value="TCP1_gamma"/>
    <property type="match status" value="1"/>
</dbReference>
<dbReference type="NCBIfam" id="TIGR02344">
    <property type="entry name" value="chap_CCT_gamma"/>
    <property type="match status" value="1"/>
</dbReference>
<dbReference type="PROSITE" id="PS00750">
    <property type="entry name" value="TCP1_1"/>
    <property type="match status" value="1"/>
</dbReference>
<evidence type="ECO:0000256" key="8">
    <source>
        <dbReference type="RuleBase" id="RU004187"/>
    </source>
</evidence>
<comment type="subcellular location">
    <subcellularLocation>
        <location evidence="1">Cytoplasm</location>
    </subcellularLocation>
</comment>
<keyword evidence="6 8" id="KW-0067">ATP-binding</keyword>
<dbReference type="SUPFAM" id="SSF48592">
    <property type="entry name" value="GroEL equatorial domain-like"/>
    <property type="match status" value="1"/>
</dbReference>
<name>A0A8J4T6C6_9TREM</name>
<comment type="caution">
    <text evidence="10">The sequence shown here is derived from an EMBL/GenBank/DDBJ whole genome shotgun (WGS) entry which is preliminary data.</text>
</comment>
<dbReference type="GO" id="GO:0140662">
    <property type="term" value="F:ATP-dependent protein folding chaperone"/>
    <property type="evidence" value="ECO:0007669"/>
    <property type="project" value="InterPro"/>
</dbReference>
<dbReference type="InterPro" id="IPR002423">
    <property type="entry name" value="Cpn60/GroEL/TCP-1"/>
</dbReference>
<comment type="similarity">
    <text evidence="2 8">Belongs to the TCP-1 chaperonin family.</text>
</comment>
<dbReference type="GO" id="GO:0051082">
    <property type="term" value="F:unfolded protein binding"/>
    <property type="evidence" value="ECO:0007669"/>
    <property type="project" value="InterPro"/>
</dbReference>
<dbReference type="PRINTS" id="PR00304">
    <property type="entry name" value="TCOMPLEXTCP1"/>
</dbReference>
<keyword evidence="4" id="KW-0963">Cytoplasm</keyword>
<dbReference type="InterPro" id="IPR002194">
    <property type="entry name" value="Chaperonin_TCP-1_CS"/>
</dbReference>
<dbReference type="FunFam" id="3.50.7.10:FF:000005">
    <property type="entry name" value="T-complex protein 1 subunit gamma"/>
    <property type="match status" value="1"/>
</dbReference>
<dbReference type="GO" id="GO:0005832">
    <property type="term" value="C:chaperonin-containing T-complex"/>
    <property type="evidence" value="ECO:0007669"/>
    <property type="project" value="UniProtKB-ARBA"/>
</dbReference>
<dbReference type="InterPro" id="IPR017998">
    <property type="entry name" value="Chaperone_TCP-1"/>
</dbReference>
<keyword evidence="11" id="KW-1185">Reference proteome</keyword>
<dbReference type="PANTHER" id="PTHR11353">
    <property type="entry name" value="CHAPERONIN"/>
    <property type="match status" value="1"/>
</dbReference>
<dbReference type="PROSITE" id="PS00995">
    <property type="entry name" value="TCP1_3"/>
    <property type="match status" value="1"/>
</dbReference>
<keyword evidence="7 8" id="KW-0143">Chaperone</keyword>
<reference evidence="10" key="1">
    <citation type="submission" date="2019-05" db="EMBL/GenBank/DDBJ databases">
        <title>Annotation for the trematode Paragonimus heterotremus.</title>
        <authorList>
            <person name="Choi Y.-J."/>
        </authorList>
    </citation>
    <scope>NUCLEOTIDE SEQUENCE</scope>
    <source>
        <strain evidence="10">LC</strain>
    </source>
</reference>
<evidence type="ECO:0000256" key="1">
    <source>
        <dbReference type="ARBA" id="ARBA00004496"/>
    </source>
</evidence>
<organism evidence="10 11">
    <name type="scientific">Paragonimus heterotremus</name>
    <dbReference type="NCBI Taxonomy" id="100268"/>
    <lineage>
        <taxon>Eukaryota</taxon>
        <taxon>Metazoa</taxon>
        <taxon>Spiralia</taxon>
        <taxon>Lophotrochozoa</taxon>
        <taxon>Platyhelminthes</taxon>
        <taxon>Trematoda</taxon>
        <taxon>Digenea</taxon>
        <taxon>Plagiorchiida</taxon>
        <taxon>Troglotremata</taxon>
        <taxon>Troglotrematidae</taxon>
        <taxon>Paragonimus</taxon>
    </lineage>
</organism>
<protein>
    <recommendedName>
        <fullName evidence="3 9">T-complex protein 1 subunit gamma</fullName>
    </recommendedName>
</protein>
<dbReference type="SUPFAM" id="SSF54849">
    <property type="entry name" value="GroEL-intermediate domain like"/>
    <property type="match status" value="1"/>
</dbReference>
<evidence type="ECO:0000256" key="7">
    <source>
        <dbReference type="ARBA" id="ARBA00023186"/>
    </source>
</evidence>
<dbReference type="Gene3D" id="3.50.7.10">
    <property type="entry name" value="GroEL"/>
    <property type="match status" value="1"/>
</dbReference>
<dbReference type="FunFam" id="1.10.560.10:FF:000085">
    <property type="entry name" value="T-complex protein 1 subunit gamma"/>
    <property type="match status" value="1"/>
</dbReference>
<evidence type="ECO:0000256" key="4">
    <source>
        <dbReference type="ARBA" id="ARBA00022490"/>
    </source>
</evidence>
<accession>A0A8J4T6C6</accession>
<dbReference type="EMBL" id="LUCH01004779">
    <property type="protein sequence ID" value="KAF5398644.1"/>
    <property type="molecule type" value="Genomic_DNA"/>
</dbReference>
<proteinExistence type="inferred from homology"/>
<dbReference type="Pfam" id="PF00118">
    <property type="entry name" value="Cpn60_TCP1"/>
    <property type="match status" value="2"/>
</dbReference>
<evidence type="ECO:0000256" key="6">
    <source>
        <dbReference type="ARBA" id="ARBA00022840"/>
    </source>
</evidence>
<dbReference type="GO" id="GO:0016887">
    <property type="term" value="F:ATP hydrolysis activity"/>
    <property type="evidence" value="ECO:0007669"/>
    <property type="project" value="InterPro"/>
</dbReference>
<evidence type="ECO:0000256" key="3">
    <source>
        <dbReference type="ARBA" id="ARBA00017187"/>
    </source>
</evidence>
<dbReference type="OrthoDB" id="275057at2759"/>
<dbReference type="Gene3D" id="1.10.560.10">
    <property type="entry name" value="GroEL-like equatorial domain"/>
    <property type="match status" value="2"/>
</dbReference>
<gene>
    <name evidence="10" type="ORF">PHET_08150</name>
</gene>
<dbReference type="Proteomes" id="UP000748531">
    <property type="component" value="Unassembled WGS sequence"/>
</dbReference>
<dbReference type="InterPro" id="IPR027410">
    <property type="entry name" value="TCP-1-like_intermed_sf"/>
</dbReference>
<evidence type="ECO:0000256" key="9">
    <source>
        <dbReference type="RuleBase" id="RU004191"/>
    </source>
</evidence>
<evidence type="ECO:0000313" key="10">
    <source>
        <dbReference type="EMBL" id="KAF5398644.1"/>
    </source>
</evidence>
<evidence type="ECO:0000256" key="5">
    <source>
        <dbReference type="ARBA" id="ARBA00022741"/>
    </source>
</evidence>
<dbReference type="PROSITE" id="PS00751">
    <property type="entry name" value="TCP1_2"/>
    <property type="match status" value="1"/>
</dbReference>
<dbReference type="Gene3D" id="3.30.260.10">
    <property type="entry name" value="TCP-1-like chaperonin intermediate domain"/>
    <property type="match status" value="1"/>
</dbReference>
<keyword evidence="5 8" id="KW-0547">Nucleotide-binding</keyword>
<dbReference type="GO" id="GO:0005524">
    <property type="term" value="F:ATP binding"/>
    <property type="evidence" value="ECO:0007669"/>
    <property type="project" value="UniProtKB-KW"/>
</dbReference>
<dbReference type="AlphaFoldDB" id="A0A8J4T6C6"/>
<dbReference type="InterPro" id="IPR027409">
    <property type="entry name" value="GroEL-like_apical_dom_sf"/>
</dbReference>
<evidence type="ECO:0000313" key="11">
    <source>
        <dbReference type="Proteomes" id="UP000748531"/>
    </source>
</evidence>